<proteinExistence type="predicted"/>
<organism evidence="2 3">
    <name type="scientific">Globodera pallida</name>
    <name type="common">Potato cyst nematode worm</name>
    <name type="synonym">Heterodera pallida</name>
    <dbReference type="NCBI Taxonomy" id="36090"/>
    <lineage>
        <taxon>Eukaryota</taxon>
        <taxon>Metazoa</taxon>
        <taxon>Ecdysozoa</taxon>
        <taxon>Nematoda</taxon>
        <taxon>Chromadorea</taxon>
        <taxon>Rhabditida</taxon>
        <taxon>Tylenchina</taxon>
        <taxon>Tylenchomorpha</taxon>
        <taxon>Tylenchoidea</taxon>
        <taxon>Heteroderidae</taxon>
        <taxon>Heteroderinae</taxon>
        <taxon>Globodera</taxon>
    </lineage>
</organism>
<name>A0A183BKC0_GLOPA</name>
<protein>
    <submittedName>
        <fullName evidence="3">INCENP_ARK-bind domain-containing protein</fullName>
    </submittedName>
</protein>
<dbReference type="Proteomes" id="UP000050741">
    <property type="component" value="Unassembled WGS sequence"/>
</dbReference>
<feature type="compositionally biased region" description="Basic and acidic residues" evidence="1">
    <location>
        <begin position="20"/>
        <end position="35"/>
    </location>
</feature>
<keyword evidence="2" id="KW-1185">Reference proteome</keyword>
<evidence type="ECO:0000256" key="1">
    <source>
        <dbReference type="SAM" id="MobiDB-lite"/>
    </source>
</evidence>
<dbReference type="AlphaFoldDB" id="A0A183BKC0"/>
<feature type="region of interest" description="Disordered" evidence="1">
    <location>
        <begin position="1"/>
        <end position="81"/>
    </location>
</feature>
<feature type="compositionally biased region" description="Acidic residues" evidence="1">
    <location>
        <begin position="1"/>
        <end position="19"/>
    </location>
</feature>
<evidence type="ECO:0000313" key="3">
    <source>
        <dbReference type="WBParaSite" id="GPLIN_000105000"/>
    </source>
</evidence>
<dbReference type="WBParaSite" id="GPLIN_000105000">
    <property type="protein sequence ID" value="GPLIN_000105000"/>
    <property type="gene ID" value="GPLIN_000105000"/>
</dbReference>
<reference evidence="3" key="2">
    <citation type="submission" date="2016-06" db="UniProtKB">
        <authorList>
            <consortium name="WormBaseParasite"/>
        </authorList>
    </citation>
    <scope>IDENTIFICATION</scope>
</reference>
<reference evidence="2" key="1">
    <citation type="submission" date="2014-05" db="EMBL/GenBank/DDBJ databases">
        <title>The genome and life-stage specific transcriptomes of Globodera pallida elucidate key aspects of plant parasitism by a cyst nematode.</title>
        <authorList>
            <person name="Cotton J.A."/>
            <person name="Lilley C.J."/>
            <person name="Jones L.M."/>
            <person name="Kikuchi T."/>
            <person name="Reid A.J."/>
            <person name="Thorpe P."/>
            <person name="Tsai I.J."/>
            <person name="Beasley H."/>
            <person name="Blok V."/>
            <person name="Cock P.J.A."/>
            <person name="Van den Akker S.E."/>
            <person name="Holroyd N."/>
            <person name="Hunt M."/>
            <person name="Mantelin S."/>
            <person name="Naghra H."/>
            <person name="Pain A."/>
            <person name="Palomares-Rius J.E."/>
            <person name="Zarowiecki M."/>
            <person name="Berriman M."/>
            <person name="Jones J.T."/>
            <person name="Urwin P.E."/>
        </authorList>
    </citation>
    <scope>NUCLEOTIDE SEQUENCE [LARGE SCALE GENOMIC DNA]</scope>
    <source>
        <strain evidence="2">Lindley</strain>
    </source>
</reference>
<accession>A0A183BKC0</accession>
<evidence type="ECO:0000313" key="2">
    <source>
        <dbReference type="Proteomes" id="UP000050741"/>
    </source>
</evidence>
<sequence length="81" mass="9263">MQDDEQAQLDAEDGEEMDAKDEQQMHILPTRDRHGSKQKQQQKRVPSWRDTQLQAAKVGSRPECNRFPDIFGSGIPVSGHF</sequence>